<dbReference type="InterPro" id="IPR019405">
    <property type="entry name" value="Lactonase_7-beta_prop"/>
</dbReference>
<dbReference type="SUPFAM" id="SSF51004">
    <property type="entry name" value="C-terminal (heme d1) domain of cytochrome cd1-nitrite reductase"/>
    <property type="match status" value="1"/>
</dbReference>
<dbReference type="RefSeq" id="WP_231749375.1">
    <property type="nucleotide sequence ID" value="NZ_CP036426.1"/>
</dbReference>
<keyword evidence="1" id="KW-0378">Hydrolase</keyword>
<accession>A0A518GUN6</accession>
<evidence type="ECO:0000256" key="1">
    <source>
        <dbReference type="ARBA" id="ARBA00022801"/>
    </source>
</evidence>
<name>A0A518GUN6_9BACT</name>
<dbReference type="EMBL" id="CP036426">
    <property type="protein sequence ID" value="QDV32291.1"/>
    <property type="molecule type" value="Genomic_DNA"/>
</dbReference>
<keyword evidence="3" id="KW-1185">Reference proteome</keyword>
<dbReference type="PANTHER" id="PTHR47197">
    <property type="entry name" value="PROTEIN NIRF"/>
    <property type="match status" value="1"/>
</dbReference>
<dbReference type="InterPro" id="IPR015943">
    <property type="entry name" value="WD40/YVTN_repeat-like_dom_sf"/>
</dbReference>
<dbReference type="Proteomes" id="UP000317835">
    <property type="component" value="Chromosome"/>
</dbReference>
<dbReference type="GO" id="GO:0016788">
    <property type="term" value="F:hydrolase activity, acting on ester bonds"/>
    <property type="evidence" value="ECO:0007669"/>
    <property type="project" value="InterPro"/>
</dbReference>
<dbReference type="Pfam" id="PF04185">
    <property type="entry name" value="Phosphoesterase"/>
    <property type="match status" value="1"/>
</dbReference>
<dbReference type="InterPro" id="IPR017850">
    <property type="entry name" value="Alkaline_phosphatase_core_sf"/>
</dbReference>
<dbReference type="Pfam" id="PF10282">
    <property type="entry name" value="Lactonase"/>
    <property type="match status" value="1"/>
</dbReference>
<evidence type="ECO:0000313" key="3">
    <source>
        <dbReference type="Proteomes" id="UP000317835"/>
    </source>
</evidence>
<proteinExistence type="predicted"/>
<reference evidence="2 3" key="1">
    <citation type="submission" date="2019-02" db="EMBL/GenBank/DDBJ databases">
        <title>Deep-cultivation of Planctomycetes and their phenomic and genomic characterization uncovers novel biology.</title>
        <authorList>
            <person name="Wiegand S."/>
            <person name="Jogler M."/>
            <person name="Boedeker C."/>
            <person name="Pinto D."/>
            <person name="Vollmers J."/>
            <person name="Rivas-Marin E."/>
            <person name="Kohn T."/>
            <person name="Peeters S.H."/>
            <person name="Heuer A."/>
            <person name="Rast P."/>
            <person name="Oberbeckmann S."/>
            <person name="Bunk B."/>
            <person name="Jeske O."/>
            <person name="Meyerdierks A."/>
            <person name="Storesund J.E."/>
            <person name="Kallscheuer N."/>
            <person name="Luecker S."/>
            <person name="Lage O.M."/>
            <person name="Pohl T."/>
            <person name="Merkel B.J."/>
            <person name="Hornburger P."/>
            <person name="Mueller R.-W."/>
            <person name="Bruemmer F."/>
            <person name="Labrenz M."/>
            <person name="Spormann A.M."/>
            <person name="Op den Camp H."/>
            <person name="Overmann J."/>
            <person name="Amann R."/>
            <person name="Jetten M.S.M."/>
            <person name="Mascher T."/>
            <person name="Medema M.H."/>
            <person name="Devos D.P."/>
            <person name="Kaster A.-K."/>
            <person name="Ovreas L."/>
            <person name="Rohde M."/>
            <person name="Galperin M.Y."/>
            <person name="Jogler C."/>
        </authorList>
    </citation>
    <scope>NUCLEOTIDE SEQUENCE [LARGE SCALE GENOMIC DNA]</scope>
    <source>
        <strain evidence="2 3">ElP</strain>
    </source>
</reference>
<dbReference type="InterPro" id="IPR007312">
    <property type="entry name" value="Phosphoesterase"/>
</dbReference>
<dbReference type="SUPFAM" id="SSF53649">
    <property type="entry name" value="Alkaline phosphatase-like"/>
    <property type="match status" value="1"/>
</dbReference>
<dbReference type="Gene3D" id="3.40.720.10">
    <property type="entry name" value="Alkaline Phosphatase, subunit A"/>
    <property type="match status" value="2"/>
</dbReference>
<evidence type="ECO:0000313" key="2">
    <source>
        <dbReference type="EMBL" id="QDV32291.1"/>
    </source>
</evidence>
<organism evidence="2 3">
    <name type="scientific">Tautonia plasticadhaerens</name>
    <dbReference type="NCBI Taxonomy" id="2527974"/>
    <lineage>
        <taxon>Bacteria</taxon>
        <taxon>Pseudomonadati</taxon>
        <taxon>Planctomycetota</taxon>
        <taxon>Planctomycetia</taxon>
        <taxon>Isosphaerales</taxon>
        <taxon>Isosphaeraceae</taxon>
        <taxon>Tautonia</taxon>
    </lineage>
</organism>
<dbReference type="KEGG" id="tpla:ElP_01190"/>
<dbReference type="Gene3D" id="2.130.10.10">
    <property type="entry name" value="YVTN repeat-like/Quinoprotein amine dehydrogenase"/>
    <property type="match status" value="2"/>
</dbReference>
<protein>
    <submittedName>
        <fullName evidence="2">Phosphoesterase family protein</fullName>
    </submittedName>
</protein>
<dbReference type="AlphaFoldDB" id="A0A518GUN6"/>
<sequence>MVSTRQLIRPAGRSVEFGGRPVDLVASGDGTRVYVKDNRGVVVLDADSWEVLQELPFPEGGGSMHGIALSADGRRLYATTAQEHLYEANVGDEGLLSWSRTIPLPGPGGEGPSHSCGIALSADGTTAFVALSRNNSIGEVDLARGAVVREIPVGVAPFDVAIGEGGASLYVSNWGGRRPVEGEQTAPSSGTPVLVDDRGVARSGTVGKVDFGRGAMVAEVATGLHPSDLVLDADAGRLYVANANSDTVTILDVSGGGFEERASILVRPDPDLPFGSASNALALSADGGTLYVANGGNNAVAVVSLGEDRADGHILGFIPAAWYPGGLAIGPDGALLVSNVKGLGSRAEPEDPAEGRSVYAYLGTVQRVEPPDAGTLARFTEQVVADARVPQALLSWERQEARSGAPPRPVPERLGEPSVFEHVVYVIKENRTYDQVFGDMPQGDGDPSLCIFGREVTPNHHKLAEEFVLLDNFYCNGVLSADGHSWTTEGNVTDHLEKSFGGFTRSYTFGDDPLTYSSTGFIWDNVLLHGLSFRNYGEMDYAEPVPDDLTFTQIYEDFLNDRNEVAFTQNIGIEPLRRYSSPSFPGWNMKIPDVLRADRFLDELAGFEETGDLPGFSMIFLPQDHGSGTSPGMPTPSAHMADNDLAVGRIVEGLSKSRFWPKTCVFVIEDDPQNGFDHVDGHRSICLVASPYTKRGEVISEFYNQTSVLHTMERILGLPPMNQMDAMSPLMSACFADEPDLTPYEALPANIPLDELNKPVAELPPGQRKWAEASLEQDFEGFDRADEDTLNRILWHFAKGPDAPYPAHLAGAHGTGLEGRRLVIVEVEDDDDEEEEDEDD</sequence>
<dbReference type="PANTHER" id="PTHR47197:SF3">
    <property type="entry name" value="DIHYDRO-HEME D1 DEHYDROGENASE"/>
    <property type="match status" value="1"/>
</dbReference>
<dbReference type="InterPro" id="IPR051200">
    <property type="entry name" value="Host-pathogen_enzymatic-act"/>
</dbReference>
<gene>
    <name evidence="2" type="ORF">ElP_01190</name>
</gene>
<dbReference type="InterPro" id="IPR011048">
    <property type="entry name" value="Haem_d1_sf"/>
</dbReference>